<proteinExistence type="inferred from homology"/>
<comment type="caution">
    <text evidence="9">The sequence shown here is derived from an EMBL/GenBank/DDBJ whole genome shotgun (WGS) entry which is preliminary data.</text>
</comment>
<organism evidence="9 10">
    <name type="scientific">Hemibagrus guttatus</name>
    <dbReference type="NCBI Taxonomy" id="175788"/>
    <lineage>
        <taxon>Eukaryota</taxon>
        <taxon>Metazoa</taxon>
        <taxon>Chordata</taxon>
        <taxon>Craniata</taxon>
        <taxon>Vertebrata</taxon>
        <taxon>Euteleostomi</taxon>
        <taxon>Actinopterygii</taxon>
        <taxon>Neopterygii</taxon>
        <taxon>Teleostei</taxon>
        <taxon>Ostariophysi</taxon>
        <taxon>Siluriformes</taxon>
        <taxon>Bagridae</taxon>
        <taxon>Hemibagrus</taxon>
    </lineage>
</organism>
<dbReference type="InterPro" id="IPR001680">
    <property type="entry name" value="WD40_rpt"/>
</dbReference>
<dbReference type="InterPro" id="IPR016346">
    <property type="entry name" value="G-protein_beta_1-5"/>
</dbReference>
<dbReference type="SMART" id="SM00320">
    <property type="entry name" value="WD40"/>
    <property type="match status" value="6"/>
</dbReference>
<evidence type="ECO:0000256" key="5">
    <source>
        <dbReference type="ARBA" id="ARBA00022737"/>
    </source>
</evidence>
<evidence type="ECO:0000313" key="10">
    <source>
        <dbReference type="Proteomes" id="UP001274896"/>
    </source>
</evidence>
<feature type="repeat" description="WD" evidence="7">
    <location>
        <begin position="165"/>
        <end position="206"/>
    </location>
</feature>
<evidence type="ECO:0000256" key="1">
    <source>
        <dbReference type="ARBA" id="ARBA00009458"/>
    </source>
</evidence>
<feature type="repeat" description="WD" evidence="7">
    <location>
        <begin position="37"/>
        <end position="69"/>
    </location>
</feature>
<keyword evidence="10" id="KW-1185">Reference proteome</keyword>
<dbReference type="InterPro" id="IPR002475">
    <property type="entry name" value="Bcl2-like"/>
</dbReference>
<feature type="repeat" description="WD" evidence="7">
    <location>
        <begin position="251"/>
        <end position="280"/>
    </location>
</feature>
<dbReference type="PROSITE" id="PS50062">
    <property type="entry name" value="BCL2_FAMILY"/>
    <property type="match status" value="1"/>
</dbReference>
<evidence type="ECO:0000259" key="8">
    <source>
        <dbReference type="SMART" id="SM00337"/>
    </source>
</evidence>
<dbReference type="InterPro" id="IPR046371">
    <property type="entry name" value="Bcl-2_BH1-3"/>
</dbReference>
<dbReference type="SUPFAM" id="SSF56854">
    <property type="entry name" value="Bcl-2 inhibitors of programmed cell death"/>
    <property type="match status" value="1"/>
</dbReference>
<dbReference type="InterPro" id="IPR026298">
    <property type="entry name" value="Bcl-2_fam"/>
</dbReference>
<dbReference type="InterPro" id="IPR015943">
    <property type="entry name" value="WD40/YVTN_repeat-like_dom_sf"/>
</dbReference>
<keyword evidence="5" id="KW-0677">Repeat</keyword>
<dbReference type="EMBL" id="JAUCMX010000004">
    <property type="protein sequence ID" value="KAK3548025.1"/>
    <property type="molecule type" value="Genomic_DNA"/>
</dbReference>
<evidence type="ECO:0000256" key="3">
    <source>
        <dbReference type="ARBA" id="ARBA00022574"/>
    </source>
</evidence>
<evidence type="ECO:0000256" key="4">
    <source>
        <dbReference type="ARBA" id="ARBA00022703"/>
    </source>
</evidence>
<sequence>MMMMMRKMITMMMMSVNQVAEKVEALGGFTLKSRRTLKGHSNKVLCMDWCSDKRRIVSSSQDGKVIVWDAFTTNKEHGVTMPCTWVLACAYAPSGCVIACGGLDNKCSVYPLSLDKSENLAAKRKPVAVHTNYLSSCSFTNSDMQGCDKKANVWDMRSGQNIQSFDNHESDINAVRYYPSGDAFATASDDATCRLYDLRADREMAVYSKESVIFGASSVDFSLSGRLLFAGYNDYTINIWDVLKGTRAAILYGHENRVSKVRVSPEGTAFCSASWDNTLRKMSCWLRNETLMLAKDYIDFCIGIQQTPPSESANAMRRLGKELELQHRSKFLSLAQSFLSTCGSTPEPSACLHSVMALLVEDGKLNWGRIVSLFAFTGVVAAEMFSRELDVESCRRLAETIADYLGAEKSDWLLENGGWVRTSGSLWGEE</sequence>
<dbReference type="PROSITE" id="PS50082">
    <property type="entry name" value="WD_REPEATS_2"/>
    <property type="match status" value="4"/>
</dbReference>
<dbReference type="GO" id="GO:0006915">
    <property type="term" value="P:apoptotic process"/>
    <property type="evidence" value="ECO:0007669"/>
    <property type="project" value="UniProtKB-KW"/>
</dbReference>
<dbReference type="Pfam" id="PF00400">
    <property type="entry name" value="WD40"/>
    <property type="match status" value="2"/>
</dbReference>
<dbReference type="InterPro" id="IPR036834">
    <property type="entry name" value="Bcl-2-like_sf"/>
</dbReference>
<dbReference type="CDD" id="cd00200">
    <property type="entry name" value="WD40"/>
    <property type="match status" value="1"/>
</dbReference>
<dbReference type="AlphaFoldDB" id="A0AAE0R9J8"/>
<evidence type="ECO:0000256" key="7">
    <source>
        <dbReference type="PROSITE-ProRule" id="PRU00221"/>
    </source>
</evidence>
<dbReference type="SUPFAM" id="SSF50978">
    <property type="entry name" value="WD40 repeat-like"/>
    <property type="match status" value="1"/>
</dbReference>
<comment type="similarity">
    <text evidence="2">Belongs to the WD repeat G protein beta family.</text>
</comment>
<dbReference type="Proteomes" id="UP001274896">
    <property type="component" value="Unassembled WGS sequence"/>
</dbReference>
<dbReference type="GO" id="GO:0042981">
    <property type="term" value="P:regulation of apoptotic process"/>
    <property type="evidence" value="ECO:0007669"/>
    <property type="project" value="InterPro"/>
</dbReference>
<dbReference type="SMART" id="SM00337">
    <property type="entry name" value="BCL"/>
    <property type="match status" value="1"/>
</dbReference>
<protein>
    <recommendedName>
        <fullName evidence="8">Bcl-2 Bcl-2 homology region 1-3 domain-containing protein</fullName>
    </recommendedName>
</protein>
<keyword evidence="6" id="KW-0807">Transducer</keyword>
<dbReference type="PRINTS" id="PR00319">
    <property type="entry name" value="GPROTEINB"/>
</dbReference>
<feature type="repeat" description="WD" evidence="7">
    <location>
        <begin position="218"/>
        <end position="250"/>
    </location>
</feature>
<dbReference type="GO" id="GO:0007165">
    <property type="term" value="P:signal transduction"/>
    <property type="evidence" value="ECO:0007669"/>
    <property type="project" value="UniProtKB-KW"/>
</dbReference>
<reference evidence="9" key="1">
    <citation type="submission" date="2023-06" db="EMBL/GenBank/DDBJ databases">
        <title>Male Hemibagrus guttatus genome.</title>
        <authorList>
            <person name="Bian C."/>
        </authorList>
    </citation>
    <scope>NUCLEOTIDE SEQUENCE</scope>
    <source>
        <strain evidence="9">Male_cb2023</strain>
        <tissue evidence="9">Muscle</tissue>
    </source>
</reference>
<comment type="similarity">
    <text evidence="1">Belongs to the Bcl-2 family.</text>
</comment>
<dbReference type="Gene3D" id="2.130.10.10">
    <property type="entry name" value="YVTN repeat-like/Quinoprotein amine dehydrogenase"/>
    <property type="match status" value="2"/>
</dbReference>
<gene>
    <name evidence="9" type="ORF">QTP70_002911</name>
</gene>
<evidence type="ECO:0000313" key="9">
    <source>
        <dbReference type="EMBL" id="KAK3548025.1"/>
    </source>
</evidence>
<dbReference type="CDD" id="cd06845">
    <property type="entry name" value="Bcl-2_like"/>
    <property type="match status" value="1"/>
</dbReference>
<dbReference type="InterPro" id="IPR036322">
    <property type="entry name" value="WD40_repeat_dom_sf"/>
</dbReference>
<feature type="domain" description="Bcl-2 Bcl-2 homology region 1-3" evidence="8">
    <location>
        <begin position="316"/>
        <end position="419"/>
    </location>
</feature>
<dbReference type="Pfam" id="PF00452">
    <property type="entry name" value="Bcl-2"/>
    <property type="match status" value="1"/>
</dbReference>
<keyword evidence="3 7" id="KW-0853">WD repeat</keyword>
<dbReference type="Gene3D" id="1.10.437.10">
    <property type="entry name" value="Blc2-like"/>
    <property type="match status" value="1"/>
</dbReference>
<dbReference type="PROSITE" id="PS50294">
    <property type="entry name" value="WD_REPEATS_REGION"/>
    <property type="match status" value="2"/>
</dbReference>
<accession>A0AAE0R9J8</accession>
<dbReference type="Pfam" id="PF25391">
    <property type="entry name" value="WD40_Gbeta"/>
    <property type="match status" value="1"/>
</dbReference>
<dbReference type="PANTHER" id="PTHR19850">
    <property type="entry name" value="GUANINE NUCLEOTIDE-BINDING PROTEIN BETA G PROTEIN BETA"/>
    <property type="match status" value="1"/>
</dbReference>
<evidence type="ECO:0000256" key="6">
    <source>
        <dbReference type="ARBA" id="ARBA00023224"/>
    </source>
</evidence>
<keyword evidence="4" id="KW-0053">Apoptosis</keyword>
<dbReference type="InterPro" id="IPR001632">
    <property type="entry name" value="WD40_G-protein_beta-like"/>
</dbReference>
<name>A0AAE0R9J8_9TELE</name>
<evidence type="ECO:0000256" key="2">
    <source>
        <dbReference type="ARBA" id="ARBA00009768"/>
    </source>
</evidence>